<dbReference type="NCBIfam" id="NF041333">
    <property type="entry name" value="CruF_Halo"/>
    <property type="match status" value="1"/>
</dbReference>
<evidence type="ECO:0000313" key="2">
    <source>
        <dbReference type="EMBL" id="UWM56460.1"/>
    </source>
</evidence>
<reference evidence="2" key="1">
    <citation type="submission" date="2022-09" db="EMBL/GenBank/DDBJ databases">
        <title>Diverse halophilic archaea isolated from saline environments.</title>
        <authorList>
            <person name="Cui H.-L."/>
        </authorList>
    </citation>
    <scope>NUCLEOTIDE SEQUENCE</scope>
    <source>
        <strain evidence="2">ZS-35-S2</strain>
    </source>
</reference>
<dbReference type="AlphaFoldDB" id="A0A9E7U6G6"/>
<dbReference type="NCBIfam" id="TIGR03460">
    <property type="entry name" value="crt_membr_arch"/>
    <property type="match status" value="1"/>
</dbReference>
<dbReference type="PANTHER" id="PTHR39419">
    <property type="entry name" value="SLL0814 PROTEIN"/>
    <property type="match status" value="1"/>
</dbReference>
<feature type="transmembrane region" description="Helical" evidence="1">
    <location>
        <begin position="206"/>
        <end position="224"/>
    </location>
</feature>
<dbReference type="Pfam" id="PF04240">
    <property type="entry name" value="Caroten_synth"/>
    <property type="match status" value="1"/>
</dbReference>
<dbReference type="GeneID" id="74942602"/>
<protein>
    <submittedName>
        <fullName evidence="2">Carotenoid biosynthesis protein</fullName>
    </submittedName>
</protein>
<keyword evidence="1" id="KW-0472">Membrane</keyword>
<keyword evidence="3" id="KW-1185">Reference proteome</keyword>
<dbReference type="EMBL" id="CP104003">
    <property type="protein sequence ID" value="UWM56460.1"/>
    <property type="molecule type" value="Genomic_DNA"/>
</dbReference>
<feature type="transmembrane region" description="Helical" evidence="1">
    <location>
        <begin position="89"/>
        <end position="111"/>
    </location>
</feature>
<feature type="transmembrane region" description="Helical" evidence="1">
    <location>
        <begin position="164"/>
        <end position="186"/>
    </location>
</feature>
<feature type="transmembrane region" description="Helical" evidence="1">
    <location>
        <begin position="62"/>
        <end position="82"/>
    </location>
</feature>
<evidence type="ECO:0000313" key="3">
    <source>
        <dbReference type="Proteomes" id="UP001057580"/>
    </source>
</evidence>
<accession>A0A9E7U6G6</accession>
<feature type="transmembrane region" description="Helical" evidence="1">
    <location>
        <begin position="32"/>
        <end position="50"/>
    </location>
</feature>
<dbReference type="PANTHER" id="PTHR39419:SF1">
    <property type="entry name" value="SLL0814 PROTEIN"/>
    <property type="match status" value="1"/>
</dbReference>
<dbReference type="InterPro" id="IPR017823">
    <property type="entry name" value="CruF"/>
</dbReference>
<dbReference type="InterPro" id="IPR053540">
    <property type="entry name" value="BABR_hydratase"/>
</dbReference>
<evidence type="ECO:0000256" key="1">
    <source>
        <dbReference type="SAM" id="Phobius"/>
    </source>
</evidence>
<proteinExistence type="predicted"/>
<sequence>MDRTLSVPNWSFPESRAEVERALDTLVLENRFTIAVVFPAVGALMLLASAEALLGPLNFNPYLVLFGTIVMRLPLVAGVAPLTDRRAAIALGLLTCYAFGIELLGVTTGWPYGSFEYGVELGPMLFGKVPLGLPVFFFPLVLNSYLLVSLLLGDRAASTPLRLGATIGTVLAMDLVLDPGAVALGFWQYDLAGVAVTYYEVPWTNYAGWVLSATVAVLAFDLGFDRAGLRRRLEETPFMLDDLVSFVILWGVVNAYFGQWVPVAIAAALGAGLLYTDRFDFDVRSAVRPLGR</sequence>
<name>A0A9E7U6G6_9EURY</name>
<organism evidence="2 3">
    <name type="scientific">Salinirubellus salinus</name>
    <dbReference type="NCBI Taxonomy" id="1364945"/>
    <lineage>
        <taxon>Archaea</taxon>
        <taxon>Methanobacteriati</taxon>
        <taxon>Methanobacteriota</taxon>
        <taxon>Stenosarchaea group</taxon>
        <taxon>Halobacteria</taxon>
        <taxon>Halobacteriales</taxon>
        <taxon>Natronomonadaceae</taxon>
        <taxon>Salinirubellus</taxon>
    </lineage>
</organism>
<dbReference type="Proteomes" id="UP001057580">
    <property type="component" value="Chromosome"/>
</dbReference>
<keyword evidence="1" id="KW-0812">Transmembrane</keyword>
<dbReference type="KEGG" id="ssai:N0B31_09230"/>
<feature type="transmembrane region" description="Helical" evidence="1">
    <location>
        <begin position="131"/>
        <end position="152"/>
    </location>
</feature>
<keyword evidence="1" id="KW-1133">Transmembrane helix</keyword>
<dbReference type="InterPro" id="IPR007354">
    <property type="entry name" value="CruF-like"/>
</dbReference>
<gene>
    <name evidence="2" type="ORF">N0B31_09230</name>
</gene>
<dbReference type="RefSeq" id="WP_260643574.1">
    <property type="nucleotide sequence ID" value="NZ_CP104003.1"/>
</dbReference>